<feature type="compositionally biased region" description="Basic and acidic residues" evidence="1">
    <location>
        <begin position="324"/>
        <end position="336"/>
    </location>
</feature>
<feature type="region of interest" description="Disordered" evidence="1">
    <location>
        <begin position="703"/>
        <end position="741"/>
    </location>
</feature>
<feature type="region of interest" description="Disordered" evidence="1">
    <location>
        <begin position="424"/>
        <end position="466"/>
    </location>
</feature>
<dbReference type="PANTHER" id="PTHR47570">
    <property type="entry name" value="ZINC ION BINDING PROTEIN"/>
    <property type="match status" value="1"/>
</dbReference>
<feature type="compositionally biased region" description="Gly residues" evidence="1">
    <location>
        <begin position="146"/>
        <end position="156"/>
    </location>
</feature>
<feature type="region of interest" description="Disordered" evidence="1">
    <location>
        <begin position="317"/>
        <end position="342"/>
    </location>
</feature>
<feature type="compositionally biased region" description="Low complexity" evidence="1">
    <location>
        <begin position="718"/>
        <end position="731"/>
    </location>
</feature>
<gene>
    <name evidence="2" type="ORF">HYH03_001335</name>
</gene>
<feature type="compositionally biased region" description="Acidic residues" evidence="1">
    <location>
        <begin position="193"/>
        <end position="205"/>
    </location>
</feature>
<evidence type="ECO:0000256" key="1">
    <source>
        <dbReference type="SAM" id="MobiDB-lite"/>
    </source>
</evidence>
<keyword evidence="3" id="KW-1185">Reference proteome</keyword>
<dbReference type="Proteomes" id="UP000612055">
    <property type="component" value="Unassembled WGS sequence"/>
</dbReference>
<evidence type="ECO:0000313" key="3">
    <source>
        <dbReference type="Proteomes" id="UP000612055"/>
    </source>
</evidence>
<dbReference type="PANTHER" id="PTHR47570:SF1">
    <property type="entry name" value="ZINC ION BINDING PROTEIN"/>
    <property type="match status" value="1"/>
</dbReference>
<sequence>MAAQVLRGPQLAALPFPWAAPLVASGSAAPPPPQPHAPAAAAPRKGPEATPPAVVTNPAARREGAETTAGGGLGVGQGGGAGGGEGGPCCAVCLVLRSTWAAERRRQQQLSTGEESTGPVGGPTGHLRGSSGSGTGVGSGSVDDGSAGGAGGGGAAGSWRRLCTCRRRDGGGQVRGGSGQGLGPDDGAGGELGAEEDDDGEEEEWGSMQHPQMALLRRGPGSLPPSPGHLGPGGIGGGGATSLSQGHGDRAEGGARDGPGGKGGGGRGGLWSHSAWAERVWHLPPRLAPPVLPPSPPQPPSALFAAHLPHVNRPGALASASEACGDRATTDPRDAEAVGGESTTAATRPDVVDWLSYYRWARLPLESPAALLLHFPLTLYGALRRVDELYGGALWDCRTTDVSGRVGGAGQVVAPSAMGCSSGAAMAAGTGGPLQPVGSKRRREEESEDPGAEVAPGLQRPREATASPHRVWDAVYLGPQAELDALDSFAALLPLLPPATTLRMHMVGPDVPYNLDGCTALYDSDLDSAAAMTAAEACGPPVPEAGATARCVGAAPGPGGGGSAGDCVRHQGHAGPSGARLEILLHSGTLHDVPHLLHLVGASGDGGGEEGCGAARHVTPTPTAGPSGGVVGHVPARGQGPAPGPEAGVGATRDGSGGCGLPVVVFGANAGLPVYLSWLPTLQLLAGPGAGAAVGAEAGPVAADAGSERTRRAGEGAGAAEGTAKAGPGAASGRPGDLTAEAPEGAALSTTCAGVAASERGPSRYPRRPLAVMFTAYNEDEAVRSERLLAELYGVRLALPPTVNPFRQPLACVDRVGNELPSYSNGFMYGWTVG</sequence>
<feature type="compositionally biased region" description="Gly residues" evidence="1">
    <location>
        <begin position="171"/>
        <end position="192"/>
    </location>
</feature>
<feature type="region of interest" description="Disordered" evidence="1">
    <location>
        <begin position="22"/>
        <end position="55"/>
    </location>
</feature>
<organism evidence="2 3">
    <name type="scientific">Edaphochlamys debaryana</name>
    <dbReference type="NCBI Taxonomy" id="47281"/>
    <lineage>
        <taxon>Eukaryota</taxon>
        <taxon>Viridiplantae</taxon>
        <taxon>Chlorophyta</taxon>
        <taxon>core chlorophytes</taxon>
        <taxon>Chlorophyceae</taxon>
        <taxon>CS clade</taxon>
        <taxon>Chlamydomonadales</taxon>
        <taxon>Chlamydomonadales incertae sedis</taxon>
        <taxon>Edaphochlamys</taxon>
    </lineage>
</organism>
<reference evidence="2" key="1">
    <citation type="journal article" date="2020" name="bioRxiv">
        <title>Comparative genomics of Chlamydomonas.</title>
        <authorList>
            <person name="Craig R.J."/>
            <person name="Hasan A.R."/>
            <person name="Ness R.W."/>
            <person name="Keightley P.D."/>
        </authorList>
    </citation>
    <scope>NUCLEOTIDE SEQUENCE</scope>
    <source>
        <strain evidence="2">CCAP 11/70</strain>
    </source>
</reference>
<feature type="compositionally biased region" description="Gly residues" evidence="1">
    <location>
        <begin position="230"/>
        <end position="240"/>
    </location>
</feature>
<evidence type="ECO:0000313" key="2">
    <source>
        <dbReference type="EMBL" id="KAG2500564.1"/>
    </source>
</evidence>
<protein>
    <submittedName>
        <fullName evidence="2">Uncharacterized protein</fullName>
    </submittedName>
</protein>
<dbReference type="OrthoDB" id="551456at2759"/>
<feature type="compositionally biased region" description="Gly residues" evidence="1">
    <location>
        <begin position="256"/>
        <end position="269"/>
    </location>
</feature>
<accession>A0A835YF09</accession>
<name>A0A835YF09_9CHLO</name>
<feature type="region of interest" description="Disordered" evidence="1">
    <location>
        <begin position="171"/>
        <end position="271"/>
    </location>
</feature>
<feature type="region of interest" description="Disordered" evidence="1">
    <location>
        <begin position="104"/>
        <end position="158"/>
    </location>
</feature>
<dbReference type="AlphaFoldDB" id="A0A835YF09"/>
<comment type="caution">
    <text evidence="2">The sequence shown here is derived from an EMBL/GenBank/DDBJ whole genome shotgun (WGS) entry which is preliminary data.</text>
</comment>
<dbReference type="EMBL" id="JAEHOE010000003">
    <property type="protein sequence ID" value="KAG2500564.1"/>
    <property type="molecule type" value="Genomic_DNA"/>
</dbReference>
<proteinExistence type="predicted"/>